<dbReference type="Proteomes" id="UP000076947">
    <property type="component" value="Unassembled WGS sequence"/>
</dbReference>
<dbReference type="InterPro" id="IPR058245">
    <property type="entry name" value="NreC/VraR/RcsB-like_REC"/>
</dbReference>
<sequence>MLEIIRVLIADDELFFIETLEEYLSAFEEIVVVATARNGAQALERLSENSVDVVLCDVRMPIVDGIEFSKAVLERGINCKIIAWTSFNDDRAVLEMIRLGASGFLLKSSEPSKIVEAIRKASIGGTTIDALSATKLRKYLGRFLSYPEELPRRERDVLDLLHLGKSNDAISKELDISMVAVKKAVRRLMERYCASSRLELVAVTRNL</sequence>
<organism evidence="5 6">
    <name type="scientific">Corynebacterium stationis</name>
    <dbReference type="NCBI Taxonomy" id="1705"/>
    <lineage>
        <taxon>Bacteria</taxon>
        <taxon>Bacillati</taxon>
        <taxon>Actinomycetota</taxon>
        <taxon>Actinomycetes</taxon>
        <taxon>Mycobacteriales</taxon>
        <taxon>Corynebacteriaceae</taxon>
        <taxon>Corynebacterium</taxon>
    </lineage>
</organism>
<keyword evidence="1 3" id="KW-0597">Phosphoprotein</keyword>
<dbReference type="OrthoDB" id="3680166at2"/>
<gene>
    <name evidence="5" type="ORF">AYJ05_12220</name>
</gene>
<dbReference type="SUPFAM" id="SSF46894">
    <property type="entry name" value="C-terminal effector domain of the bipartite response regulators"/>
    <property type="match status" value="1"/>
</dbReference>
<evidence type="ECO:0000256" key="3">
    <source>
        <dbReference type="PROSITE-ProRule" id="PRU00169"/>
    </source>
</evidence>
<dbReference type="PROSITE" id="PS50110">
    <property type="entry name" value="RESPONSE_REGULATORY"/>
    <property type="match status" value="1"/>
</dbReference>
<dbReference type="InterPro" id="IPR001789">
    <property type="entry name" value="Sig_transdc_resp-reg_receiver"/>
</dbReference>
<dbReference type="InterPro" id="IPR000792">
    <property type="entry name" value="Tscrpt_reg_LuxR_C"/>
</dbReference>
<dbReference type="Gene3D" id="3.40.50.2300">
    <property type="match status" value="1"/>
</dbReference>
<dbReference type="CDD" id="cd17535">
    <property type="entry name" value="REC_NarL-like"/>
    <property type="match status" value="1"/>
</dbReference>
<dbReference type="PANTHER" id="PTHR43214">
    <property type="entry name" value="TWO-COMPONENT RESPONSE REGULATOR"/>
    <property type="match status" value="1"/>
</dbReference>
<dbReference type="InterPro" id="IPR039420">
    <property type="entry name" value="WalR-like"/>
</dbReference>
<evidence type="ECO:0000256" key="2">
    <source>
        <dbReference type="ARBA" id="ARBA00023125"/>
    </source>
</evidence>
<feature type="domain" description="Response regulatory" evidence="4">
    <location>
        <begin position="6"/>
        <end position="122"/>
    </location>
</feature>
<comment type="caution">
    <text evidence="5">The sequence shown here is derived from an EMBL/GenBank/DDBJ whole genome shotgun (WGS) entry which is preliminary data.</text>
</comment>
<evidence type="ECO:0000259" key="4">
    <source>
        <dbReference type="PROSITE" id="PS50110"/>
    </source>
</evidence>
<evidence type="ECO:0000313" key="6">
    <source>
        <dbReference type="Proteomes" id="UP000076947"/>
    </source>
</evidence>
<evidence type="ECO:0000313" key="5">
    <source>
        <dbReference type="EMBL" id="OAH24750.1"/>
    </source>
</evidence>
<dbReference type="SMART" id="SM00421">
    <property type="entry name" value="HTH_LUXR"/>
    <property type="match status" value="1"/>
</dbReference>
<dbReference type="SMART" id="SM00448">
    <property type="entry name" value="REC"/>
    <property type="match status" value="1"/>
</dbReference>
<dbReference type="Pfam" id="PF00196">
    <property type="entry name" value="GerE"/>
    <property type="match status" value="1"/>
</dbReference>
<dbReference type="InterPro" id="IPR016032">
    <property type="entry name" value="Sig_transdc_resp-reg_C-effctor"/>
</dbReference>
<accession>A0A177I7G6</accession>
<feature type="modified residue" description="4-aspartylphosphate" evidence="3">
    <location>
        <position position="57"/>
    </location>
</feature>
<dbReference type="RefSeq" id="WP_066841270.1">
    <property type="nucleotide sequence ID" value="NZ_LSTQ01000028.1"/>
</dbReference>
<evidence type="ECO:0000256" key="1">
    <source>
        <dbReference type="ARBA" id="ARBA00022553"/>
    </source>
</evidence>
<keyword evidence="2" id="KW-0238">DNA-binding</keyword>
<reference evidence="6" key="1">
    <citation type="submission" date="2016-02" db="EMBL/GenBank/DDBJ databases">
        <authorList>
            <person name="Kaur G."/>
            <person name="Nair G.R."/>
            <person name="Mayilraj S."/>
        </authorList>
    </citation>
    <scope>NUCLEOTIDE SEQUENCE [LARGE SCALE GENOMIC DNA]</scope>
    <source>
        <strain evidence="6">GA-15</strain>
    </source>
</reference>
<dbReference type="GO" id="GO:0000160">
    <property type="term" value="P:phosphorelay signal transduction system"/>
    <property type="evidence" value="ECO:0007669"/>
    <property type="project" value="InterPro"/>
</dbReference>
<dbReference type="GO" id="GO:0006355">
    <property type="term" value="P:regulation of DNA-templated transcription"/>
    <property type="evidence" value="ECO:0007669"/>
    <property type="project" value="InterPro"/>
</dbReference>
<dbReference type="Pfam" id="PF00072">
    <property type="entry name" value="Response_reg"/>
    <property type="match status" value="1"/>
</dbReference>
<name>A0A177I7G6_9CORY</name>
<dbReference type="InterPro" id="IPR011006">
    <property type="entry name" value="CheY-like_superfamily"/>
</dbReference>
<keyword evidence="6" id="KW-1185">Reference proteome</keyword>
<dbReference type="GO" id="GO:0003677">
    <property type="term" value="F:DNA binding"/>
    <property type="evidence" value="ECO:0007669"/>
    <property type="project" value="UniProtKB-KW"/>
</dbReference>
<protein>
    <submittedName>
        <fullName evidence="5">Two-component system response regulator</fullName>
    </submittedName>
</protein>
<dbReference type="AlphaFoldDB" id="A0A177I7G6"/>
<proteinExistence type="predicted"/>
<dbReference type="SUPFAM" id="SSF52172">
    <property type="entry name" value="CheY-like"/>
    <property type="match status" value="1"/>
</dbReference>
<dbReference type="EMBL" id="LSTQ01000028">
    <property type="protein sequence ID" value="OAH24750.1"/>
    <property type="molecule type" value="Genomic_DNA"/>
</dbReference>